<keyword evidence="3" id="KW-1185">Reference proteome</keyword>
<dbReference type="SUPFAM" id="SSF52833">
    <property type="entry name" value="Thioredoxin-like"/>
    <property type="match status" value="1"/>
</dbReference>
<dbReference type="PANTHER" id="PTHR42899">
    <property type="entry name" value="SPERMATOGENESIS-ASSOCIATED PROTEIN 20"/>
    <property type="match status" value="1"/>
</dbReference>
<accession>A0A9X2ISX2</accession>
<dbReference type="Pfam" id="PF03190">
    <property type="entry name" value="Thioredox_DsbH"/>
    <property type="match status" value="1"/>
</dbReference>
<protein>
    <submittedName>
        <fullName evidence="2">DUF255 domain-containing protein</fullName>
    </submittedName>
</protein>
<dbReference type="CDD" id="cd02955">
    <property type="entry name" value="SSP411"/>
    <property type="match status" value="1"/>
</dbReference>
<dbReference type="InterPro" id="IPR004879">
    <property type="entry name" value="Ssp411-like_TRX"/>
</dbReference>
<dbReference type="EMBL" id="JAMRYM010000049">
    <property type="protein sequence ID" value="MCM6763106.1"/>
    <property type="molecule type" value="Genomic_DNA"/>
</dbReference>
<dbReference type="InterPro" id="IPR036249">
    <property type="entry name" value="Thioredoxin-like_sf"/>
</dbReference>
<feature type="domain" description="Spermatogenesis-associated protein 20-like TRX" evidence="1">
    <location>
        <begin position="3"/>
        <end position="163"/>
    </location>
</feature>
<dbReference type="SUPFAM" id="SSF48208">
    <property type="entry name" value="Six-hairpin glycosidases"/>
    <property type="match status" value="1"/>
</dbReference>
<evidence type="ECO:0000313" key="3">
    <source>
        <dbReference type="Proteomes" id="UP001155240"/>
    </source>
</evidence>
<dbReference type="Proteomes" id="UP001155240">
    <property type="component" value="Unassembled WGS sequence"/>
</dbReference>
<name>A0A9X2ISX2_9MICO</name>
<dbReference type="InterPro" id="IPR024705">
    <property type="entry name" value="Ssp411"/>
</dbReference>
<dbReference type="GO" id="GO:0005975">
    <property type="term" value="P:carbohydrate metabolic process"/>
    <property type="evidence" value="ECO:0007669"/>
    <property type="project" value="InterPro"/>
</dbReference>
<comment type="caution">
    <text evidence="2">The sequence shown here is derived from an EMBL/GenBank/DDBJ whole genome shotgun (WGS) entry which is preliminary data.</text>
</comment>
<gene>
    <name evidence="2" type="ORF">NB037_11820</name>
</gene>
<organism evidence="2 3">
    <name type="scientific">Rathayibacter rubneri</name>
    <dbReference type="NCBI Taxonomy" id="2950106"/>
    <lineage>
        <taxon>Bacteria</taxon>
        <taxon>Bacillati</taxon>
        <taxon>Actinomycetota</taxon>
        <taxon>Actinomycetes</taxon>
        <taxon>Micrococcales</taxon>
        <taxon>Microbacteriaceae</taxon>
        <taxon>Rathayibacter</taxon>
    </lineage>
</organism>
<proteinExistence type="predicted"/>
<dbReference type="InterPro" id="IPR008928">
    <property type="entry name" value="6-hairpin_glycosidase_sf"/>
</dbReference>
<dbReference type="Gene3D" id="3.40.30.10">
    <property type="entry name" value="Glutaredoxin"/>
    <property type="match status" value="1"/>
</dbReference>
<evidence type="ECO:0000259" key="1">
    <source>
        <dbReference type="Pfam" id="PF03190"/>
    </source>
</evidence>
<dbReference type="RefSeq" id="WP_251945997.1">
    <property type="nucleotide sequence ID" value="NZ_JAMRYM010000049.1"/>
</dbReference>
<dbReference type="PANTHER" id="PTHR42899:SF1">
    <property type="entry name" value="SPERMATOGENESIS-ASSOCIATED PROTEIN 20"/>
    <property type="match status" value="1"/>
</dbReference>
<reference evidence="2" key="1">
    <citation type="submission" date="2022-06" db="EMBL/GenBank/DDBJ databases">
        <title>Whole genome shotgun sequencing (WGS) of Rathayibacter sp. ZW T2_19, isolated from stored onions (Allium cepa).</title>
        <authorList>
            <person name="Stoll D.A."/>
            <person name="Huch M."/>
        </authorList>
    </citation>
    <scope>NUCLEOTIDE SEQUENCE</scope>
    <source>
        <strain evidence="2">ZW T2_19</strain>
    </source>
</reference>
<evidence type="ECO:0000313" key="2">
    <source>
        <dbReference type="EMBL" id="MCM6763106.1"/>
    </source>
</evidence>
<dbReference type="AlphaFoldDB" id="A0A9X2ISX2"/>
<dbReference type="PIRSF" id="PIRSF006402">
    <property type="entry name" value="UCP006402_thioredoxin"/>
    <property type="match status" value="1"/>
</dbReference>
<sequence length="618" mass="65194">MAERLRSSVSPYLRSHADNPVDWFPWGEEAFAEAERRDVPVLVSIDYATCHWCHVMARESFSDPVLAERLNGGFVAVKVDREEHPDVDTAYLTAASAFTRNLGWPLTVFTTPAGEPFYAGTYFPPRAVGGVPAFSDVLDAVGEAWRLRRDEVHATAGSLANALREATAALPAASALPDDDALDAAVARLAAEEDREHGGFGGAPKFPVAPVLGFLASRESGAELAERTLLTLAASPLRDRDGGFFRYATRPDWSEPHYERMLYDNAQLLDVAALLLGRSDVSDRDALAGVAEGIASFLITTLQRPGGGFASAQDSESIVDGRRSEGGYYLADDRSGLEPPALDEKVVTGWNGLAIQALARAGRLLGRSEWLDAARRAADFLLSRHVVDGVLVVRASLDERVSTARPALEDLGMLAGGLLQLALAEGTPRYAQAARPLLDGALDAASGWPPFALPGGGDPALAARGLLLAADPSEGAYPSGLSATARAAHELFLLTGERRYRDAAEAVVAAVAPGALGQPMGFGAVLALASALAAPVVQLVVVAPDDASLDGLATGARATDVGVLALVTDREATAWAGAGFELFEGRRSRDGLPTAYACEAFVCALPTTRLPEQLVRRP</sequence>